<dbReference type="AlphaFoldDB" id="A0A413RKS9"/>
<sequence length="206" mass="21720">MRVHHGEARVVPVAAQRGEEPDPDLLEYVLVAGRDLDALAPVAAAVDELERAGTVAVVDAVVLVRDGSSTTVEARPAHEHEQLAGLAGARATRGVRLSAHDVQLASVTVDPSESALLLLLEDRWARPLAAVVRANDARLAGGERVARQRVLGALAAGAGTDLVVRGPVVTPLIDQVAQVRQLAHLVERGLLPLDAYDAQRRRVLGA</sequence>
<name>A0A413RKS9_9CELL</name>
<organism evidence="1 2">
    <name type="scientific">Cellulomonas rhizosphaerae</name>
    <dbReference type="NCBI Taxonomy" id="2293719"/>
    <lineage>
        <taxon>Bacteria</taxon>
        <taxon>Bacillati</taxon>
        <taxon>Actinomycetota</taxon>
        <taxon>Actinomycetes</taxon>
        <taxon>Micrococcales</taxon>
        <taxon>Cellulomonadaceae</taxon>
        <taxon>Cellulomonas</taxon>
    </lineage>
</organism>
<dbReference type="EMBL" id="QWKP01000199">
    <property type="protein sequence ID" value="RHA40084.1"/>
    <property type="molecule type" value="Genomic_DNA"/>
</dbReference>
<evidence type="ECO:0000313" key="2">
    <source>
        <dbReference type="Proteomes" id="UP000283374"/>
    </source>
</evidence>
<reference evidence="1 2" key="1">
    <citation type="submission" date="2018-08" db="EMBL/GenBank/DDBJ databases">
        <title>Cellulomonas rhizosphaerae sp. nov., a novel actinomycete isolated from soil.</title>
        <authorList>
            <person name="Tian Y."/>
        </authorList>
    </citation>
    <scope>NUCLEOTIDE SEQUENCE [LARGE SCALE GENOMIC DNA]</scope>
    <source>
        <strain evidence="1 2">NEAU-TCZ24</strain>
    </source>
</reference>
<protein>
    <submittedName>
        <fullName evidence="1">Uncharacterized protein</fullName>
    </submittedName>
</protein>
<dbReference type="Proteomes" id="UP000283374">
    <property type="component" value="Unassembled WGS sequence"/>
</dbReference>
<gene>
    <name evidence="1" type="ORF">D1825_10875</name>
</gene>
<proteinExistence type="predicted"/>
<accession>A0A413RKS9</accession>
<keyword evidence="2" id="KW-1185">Reference proteome</keyword>
<evidence type="ECO:0000313" key="1">
    <source>
        <dbReference type="EMBL" id="RHA40084.1"/>
    </source>
</evidence>
<comment type="caution">
    <text evidence="1">The sequence shown here is derived from an EMBL/GenBank/DDBJ whole genome shotgun (WGS) entry which is preliminary data.</text>
</comment>